<keyword evidence="6 8" id="KW-1133">Transmembrane helix</keyword>
<evidence type="ECO:0000313" key="10">
    <source>
        <dbReference type="EMBL" id="RKQ72582.1"/>
    </source>
</evidence>
<evidence type="ECO:0000259" key="9">
    <source>
        <dbReference type="Pfam" id="PF00535"/>
    </source>
</evidence>
<evidence type="ECO:0000256" key="4">
    <source>
        <dbReference type="ARBA" id="ARBA00022692"/>
    </source>
</evidence>
<evidence type="ECO:0000256" key="5">
    <source>
        <dbReference type="ARBA" id="ARBA00022985"/>
    </source>
</evidence>
<sequence>MSASKASPSEAPYAPASDYPFALSIVVPVYNGADSVPALVEALSALDVPGGLEIVLVNDCSPDNSLEVCRRLAQEASIPLTVVNLARNFGEHNAVMAGLGHARGAYIITMDDDLQNPPEEVVRLWRYAHDNHYDVVYTYYAQKQHAAWRNLGSRFTNWCADILIDKPKGLYLSSFRCMSGFAARAILDHAGPFPYVDGLLMQVTQNIGRLQVTHLPRAAGRSNYTLRRLVRLFLSMFLNFSVMPLRLSTMAGIGMASLGLLGFLIVLFEALAGETPQGWASLMAVTLLLAGVQLIMLGVLGEYLGRLFLTVNRKPQFVVRDVTRSAAADKPGEAA</sequence>
<keyword evidence="2" id="KW-0328">Glycosyltransferase</keyword>
<dbReference type="Pfam" id="PF00535">
    <property type="entry name" value="Glycos_transf_2"/>
    <property type="match status" value="1"/>
</dbReference>
<dbReference type="InterPro" id="IPR050256">
    <property type="entry name" value="Glycosyltransferase_2"/>
</dbReference>
<keyword evidence="1" id="KW-1003">Cell membrane</keyword>
<reference evidence="10 11" key="1">
    <citation type="submission" date="2018-10" db="EMBL/GenBank/DDBJ databases">
        <title>Comparative analysis of microorganisms from saline springs in Andes Mountain Range, Colombia.</title>
        <authorList>
            <person name="Rubin E."/>
        </authorList>
    </citation>
    <scope>NUCLEOTIDE SEQUENCE [LARGE SCALE GENOMIC DNA]</scope>
    <source>
        <strain evidence="10 11">USBA 36</strain>
    </source>
</reference>
<accession>A0A420WNT7</accession>
<dbReference type="GO" id="GO:0009103">
    <property type="term" value="P:lipopolysaccharide biosynthetic process"/>
    <property type="evidence" value="ECO:0007669"/>
    <property type="project" value="UniProtKB-KW"/>
</dbReference>
<dbReference type="SUPFAM" id="SSF53448">
    <property type="entry name" value="Nucleotide-diphospho-sugar transferases"/>
    <property type="match status" value="1"/>
</dbReference>
<dbReference type="Gene3D" id="3.90.550.10">
    <property type="entry name" value="Spore Coat Polysaccharide Biosynthesis Protein SpsA, Chain A"/>
    <property type="match status" value="1"/>
</dbReference>
<proteinExistence type="predicted"/>
<dbReference type="RefSeq" id="WP_121217082.1">
    <property type="nucleotide sequence ID" value="NZ_RBIG01000001.1"/>
</dbReference>
<dbReference type="PANTHER" id="PTHR48090">
    <property type="entry name" value="UNDECAPRENYL-PHOSPHATE 4-DEOXY-4-FORMAMIDO-L-ARABINOSE TRANSFERASE-RELATED"/>
    <property type="match status" value="1"/>
</dbReference>
<feature type="transmembrane region" description="Helical" evidence="8">
    <location>
        <begin position="253"/>
        <end position="272"/>
    </location>
</feature>
<evidence type="ECO:0000256" key="2">
    <source>
        <dbReference type="ARBA" id="ARBA00022676"/>
    </source>
</evidence>
<name>A0A420WNT7_9PROT</name>
<dbReference type="InterPro" id="IPR001173">
    <property type="entry name" value="Glyco_trans_2-like"/>
</dbReference>
<evidence type="ECO:0000256" key="7">
    <source>
        <dbReference type="ARBA" id="ARBA00023136"/>
    </source>
</evidence>
<gene>
    <name evidence="10" type="ORF">BCL74_0350</name>
</gene>
<evidence type="ECO:0000256" key="3">
    <source>
        <dbReference type="ARBA" id="ARBA00022679"/>
    </source>
</evidence>
<dbReference type="Proteomes" id="UP000277424">
    <property type="component" value="Unassembled WGS sequence"/>
</dbReference>
<keyword evidence="5" id="KW-0448">Lipopolysaccharide biosynthesis</keyword>
<dbReference type="OrthoDB" id="9807795at2"/>
<comment type="caution">
    <text evidence="10">The sequence shown here is derived from an EMBL/GenBank/DDBJ whole genome shotgun (WGS) entry which is preliminary data.</text>
</comment>
<dbReference type="GO" id="GO:0005886">
    <property type="term" value="C:plasma membrane"/>
    <property type="evidence" value="ECO:0007669"/>
    <property type="project" value="TreeGrafter"/>
</dbReference>
<dbReference type="PANTHER" id="PTHR48090:SF3">
    <property type="entry name" value="UNDECAPRENYL-PHOSPHATE 4-DEOXY-4-FORMAMIDO-L-ARABINOSE TRANSFERASE"/>
    <property type="match status" value="1"/>
</dbReference>
<feature type="transmembrane region" description="Helical" evidence="8">
    <location>
        <begin position="279"/>
        <end position="300"/>
    </location>
</feature>
<dbReference type="EMBL" id="RBIG01000001">
    <property type="protein sequence ID" value="RKQ72582.1"/>
    <property type="molecule type" value="Genomic_DNA"/>
</dbReference>
<evidence type="ECO:0000256" key="8">
    <source>
        <dbReference type="SAM" id="Phobius"/>
    </source>
</evidence>
<keyword evidence="4 8" id="KW-0812">Transmembrane</keyword>
<dbReference type="CDD" id="cd04187">
    <property type="entry name" value="DPM1_like_bac"/>
    <property type="match status" value="1"/>
</dbReference>
<dbReference type="AlphaFoldDB" id="A0A420WNT7"/>
<dbReference type="InterPro" id="IPR029044">
    <property type="entry name" value="Nucleotide-diphossugar_trans"/>
</dbReference>
<evidence type="ECO:0000256" key="6">
    <source>
        <dbReference type="ARBA" id="ARBA00022989"/>
    </source>
</evidence>
<evidence type="ECO:0000313" key="11">
    <source>
        <dbReference type="Proteomes" id="UP000277424"/>
    </source>
</evidence>
<keyword evidence="7 8" id="KW-0472">Membrane</keyword>
<feature type="domain" description="Glycosyltransferase 2-like" evidence="9">
    <location>
        <begin position="24"/>
        <end position="155"/>
    </location>
</feature>
<evidence type="ECO:0000256" key="1">
    <source>
        <dbReference type="ARBA" id="ARBA00022475"/>
    </source>
</evidence>
<keyword evidence="3 10" id="KW-0808">Transferase</keyword>
<organism evidence="10 11">
    <name type="scientific">Oceanibaculum indicum</name>
    <dbReference type="NCBI Taxonomy" id="526216"/>
    <lineage>
        <taxon>Bacteria</taxon>
        <taxon>Pseudomonadati</taxon>
        <taxon>Pseudomonadota</taxon>
        <taxon>Alphaproteobacteria</taxon>
        <taxon>Rhodospirillales</taxon>
        <taxon>Oceanibaculaceae</taxon>
        <taxon>Oceanibaculum</taxon>
    </lineage>
</organism>
<dbReference type="GO" id="GO:0099621">
    <property type="term" value="F:undecaprenyl-phosphate 4-deoxy-4-formamido-L-arabinose transferase activity"/>
    <property type="evidence" value="ECO:0007669"/>
    <property type="project" value="TreeGrafter"/>
</dbReference>
<protein>
    <submittedName>
        <fullName evidence="10">Undecaprenyl-phosphate 4-deoxy-4-formamido-L-arabinose transferase</fullName>
    </submittedName>
</protein>